<feature type="compositionally biased region" description="Low complexity" evidence="1">
    <location>
        <begin position="50"/>
        <end position="64"/>
    </location>
</feature>
<feature type="compositionally biased region" description="Basic residues" evidence="1">
    <location>
        <begin position="96"/>
        <end position="109"/>
    </location>
</feature>
<feature type="compositionally biased region" description="Basic and acidic residues" evidence="1">
    <location>
        <begin position="218"/>
        <end position="231"/>
    </location>
</feature>
<gene>
    <name evidence="2" type="ORF">PLBR_LOCUS7786</name>
</gene>
<name>A0A3P3YK47_PLABS</name>
<feature type="region of interest" description="Disordered" evidence="1">
    <location>
        <begin position="174"/>
        <end position="231"/>
    </location>
</feature>
<dbReference type="Proteomes" id="UP000290189">
    <property type="component" value="Unassembled WGS sequence"/>
</dbReference>
<keyword evidence="2" id="KW-0496">Mitochondrion</keyword>
<evidence type="ECO:0000256" key="1">
    <source>
        <dbReference type="SAM" id="MobiDB-lite"/>
    </source>
</evidence>
<evidence type="ECO:0000313" key="2">
    <source>
        <dbReference type="EMBL" id="SPR00571.1"/>
    </source>
</evidence>
<organism evidence="2 3">
    <name type="scientific">Plasmodiophora brassicae</name>
    <name type="common">Clubroot disease agent</name>
    <dbReference type="NCBI Taxonomy" id="37360"/>
    <lineage>
        <taxon>Eukaryota</taxon>
        <taxon>Sar</taxon>
        <taxon>Rhizaria</taxon>
        <taxon>Endomyxa</taxon>
        <taxon>Phytomyxea</taxon>
        <taxon>Plasmodiophorida</taxon>
        <taxon>Plasmodiophoridae</taxon>
        <taxon>Plasmodiophora</taxon>
    </lineage>
</organism>
<accession>A0A3P3YK47</accession>
<dbReference type="AlphaFoldDB" id="A0A3P3YK47"/>
<evidence type="ECO:0000313" key="3">
    <source>
        <dbReference type="Proteomes" id="UP000290189"/>
    </source>
</evidence>
<feature type="region of interest" description="Disordered" evidence="1">
    <location>
        <begin position="46"/>
        <end position="130"/>
    </location>
</feature>
<feature type="compositionally biased region" description="Basic and acidic residues" evidence="1">
    <location>
        <begin position="174"/>
        <end position="197"/>
    </location>
</feature>
<reference evidence="2 3" key="1">
    <citation type="submission" date="2018-03" db="EMBL/GenBank/DDBJ databases">
        <authorList>
            <person name="Fogelqvist J."/>
        </authorList>
    </citation>
    <scope>NUCLEOTIDE SEQUENCE [LARGE SCALE GENOMIC DNA]</scope>
</reference>
<sequence length="231" mass="25512">MDGRVRTRRCRLKRHRRGNCQMRIPVRLTNYARRPPIHVRYSLASGHPGQAAEQPPAPQCPTQEEVGELRTHQPVCAGSDMSATGLPSDFFSASRGARRASPKKKKNKRAAAPASPEPADKKARVAVQAPADSNPEQLIEAFLDLQADVAQITGESVKESAQLTATLDEHRAAADDNEQRELEQRVQDLKRKSEAYKARRLAAQRPKDGRNSGGSRAKAIDPDSVWRSRAI</sequence>
<geneLocation type="mitochondrion" evidence="2"/>
<protein>
    <submittedName>
        <fullName evidence="2">Uncharacterized protein</fullName>
    </submittedName>
</protein>
<proteinExistence type="predicted"/>
<dbReference type="EMBL" id="OVEO01000014">
    <property type="protein sequence ID" value="SPR00571.1"/>
    <property type="molecule type" value="Genomic_DNA"/>
</dbReference>